<feature type="region of interest" description="Disordered" evidence="6">
    <location>
        <begin position="435"/>
        <end position="454"/>
    </location>
</feature>
<feature type="transmembrane region" description="Helical" evidence="7">
    <location>
        <begin position="97"/>
        <end position="126"/>
    </location>
</feature>
<reference evidence="8" key="1">
    <citation type="submission" date="2020-01" db="EMBL/GenBank/DDBJ databases">
        <authorList>
            <person name="Chen W.-M."/>
        </authorList>
    </citation>
    <scope>NUCLEOTIDE SEQUENCE</scope>
    <source>
        <strain evidence="8">CYK-10</strain>
    </source>
</reference>
<sequence>MTLPLTETPTPATQAPAPLSSFQKYPGGPGAEPPAGSGAEPRGSAALAPRSFLAKNPSVFWFLLALAVLTAVVTILSPALGMGAMSTSFVKTLGKTLCLCIAALAMDVVWGYTGILSLGHMAFFGLGGYMIGQWLMYARTEEIVVAALASDPIPPTAIEIAQGVTTQIFGVVGSSDLPLVWSFAHSLPLQLMLVVLVPGVLAGIFGWLAFRSRVTGVYLSILTQAMTLALSLYLFQNDSGLRGNNGLSGLQNLPGLAETSQDDLSIWFFWASALGLALAYLLCAWATSGKFGSVLRAIRDDEARVRFLGYPVEGFKLFVFTATAVLCGLAGALYYPQAGIINPAELAPIASIYLAVWVAIGGRGKLYGAVIGAALVSLLSTWFTGGRAPQVPLGFYTIDWVDWWQVLLGLAFVCVTLFAPKGIGGIFDRIAPPDRKGAPLGPDDGALMEKEARE</sequence>
<feature type="transmembrane region" description="Helical" evidence="7">
    <location>
        <begin position="340"/>
        <end position="359"/>
    </location>
</feature>
<evidence type="ECO:0000313" key="8">
    <source>
        <dbReference type="EMBL" id="NBZ87834.1"/>
    </source>
</evidence>
<dbReference type="EMBL" id="JAABNR010000008">
    <property type="protein sequence ID" value="NBZ87834.1"/>
    <property type="molecule type" value="Genomic_DNA"/>
</dbReference>
<evidence type="ECO:0000256" key="5">
    <source>
        <dbReference type="ARBA" id="ARBA00023136"/>
    </source>
</evidence>
<evidence type="ECO:0000256" key="3">
    <source>
        <dbReference type="ARBA" id="ARBA00022692"/>
    </source>
</evidence>
<feature type="transmembrane region" description="Helical" evidence="7">
    <location>
        <begin position="59"/>
        <end position="85"/>
    </location>
</feature>
<evidence type="ECO:0000313" key="9">
    <source>
        <dbReference type="Proteomes" id="UP001193501"/>
    </source>
</evidence>
<dbReference type="GO" id="GO:0015658">
    <property type="term" value="F:branched-chain amino acid transmembrane transporter activity"/>
    <property type="evidence" value="ECO:0007669"/>
    <property type="project" value="InterPro"/>
</dbReference>
<feature type="transmembrane region" description="Helical" evidence="7">
    <location>
        <begin position="217"/>
        <end position="235"/>
    </location>
</feature>
<dbReference type="Pfam" id="PF02653">
    <property type="entry name" value="BPD_transp_2"/>
    <property type="match status" value="1"/>
</dbReference>
<feature type="transmembrane region" description="Helical" evidence="7">
    <location>
        <begin position="264"/>
        <end position="286"/>
    </location>
</feature>
<evidence type="ECO:0000256" key="7">
    <source>
        <dbReference type="SAM" id="Phobius"/>
    </source>
</evidence>
<keyword evidence="3 7" id="KW-0812">Transmembrane</keyword>
<dbReference type="InterPro" id="IPR043428">
    <property type="entry name" value="LivM-like"/>
</dbReference>
<evidence type="ECO:0000256" key="4">
    <source>
        <dbReference type="ARBA" id="ARBA00022989"/>
    </source>
</evidence>
<evidence type="ECO:0000256" key="6">
    <source>
        <dbReference type="SAM" id="MobiDB-lite"/>
    </source>
</evidence>
<organism evidence="8 9">
    <name type="scientific">Stagnihabitans tardus</name>
    <dbReference type="NCBI Taxonomy" id="2699202"/>
    <lineage>
        <taxon>Bacteria</taxon>
        <taxon>Pseudomonadati</taxon>
        <taxon>Pseudomonadota</taxon>
        <taxon>Alphaproteobacteria</taxon>
        <taxon>Rhodobacterales</taxon>
        <taxon>Paracoccaceae</taxon>
        <taxon>Stagnihabitans</taxon>
    </lineage>
</organism>
<accession>A0AAE4Y9L8</accession>
<proteinExistence type="predicted"/>
<dbReference type="PANTHER" id="PTHR30482:SF4">
    <property type="entry name" value="SLR1201 PROTEIN"/>
    <property type="match status" value="1"/>
</dbReference>
<keyword evidence="9" id="KW-1185">Reference proteome</keyword>
<dbReference type="GO" id="GO:0005886">
    <property type="term" value="C:plasma membrane"/>
    <property type="evidence" value="ECO:0007669"/>
    <property type="project" value="UniProtKB-SubCell"/>
</dbReference>
<feature type="transmembrane region" description="Helical" evidence="7">
    <location>
        <begin position="307"/>
        <end position="334"/>
    </location>
</feature>
<protein>
    <submittedName>
        <fullName evidence="8">Urea ABC transporter permease subunit UrtC</fullName>
    </submittedName>
</protein>
<dbReference type="InterPro" id="IPR001851">
    <property type="entry name" value="ABC_transp_permease"/>
</dbReference>
<feature type="region of interest" description="Disordered" evidence="6">
    <location>
        <begin position="1"/>
        <end position="42"/>
    </location>
</feature>
<dbReference type="PANTHER" id="PTHR30482">
    <property type="entry name" value="HIGH-AFFINITY BRANCHED-CHAIN AMINO ACID TRANSPORT SYSTEM PERMEASE"/>
    <property type="match status" value="1"/>
</dbReference>
<dbReference type="Proteomes" id="UP001193501">
    <property type="component" value="Unassembled WGS sequence"/>
</dbReference>
<dbReference type="RefSeq" id="WP_168774651.1">
    <property type="nucleotide sequence ID" value="NZ_JAABNR010000008.1"/>
</dbReference>
<feature type="compositionally biased region" description="Low complexity" evidence="6">
    <location>
        <begin position="33"/>
        <end position="42"/>
    </location>
</feature>
<dbReference type="CDD" id="cd06581">
    <property type="entry name" value="TM_PBP1_LivM_like"/>
    <property type="match status" value="1"/>
</dbReference>
<gene>
    <name evidence="8" type="primary">urtC</name>
    <name evidence="8" type="ORF">GV832_09615</name>
</gene>
<feature type="transmembrane region" description="Helical" evidence="7">
    <location>
        <begin position="187"/>
        <end position="210"/>
    </location>
</feature>
<evidence type="ECO:0000256" key="1">
    <source>
        <dbReference type="ARBA" id="ARBA00004651"/>
    </source>
</evidence>
<comment type="subcellular location">
    <subcellularLocation>
        <location evidence="1">Cell membrane</location>
        <topology evidence="1">Multi-pass membrane protein</topology>
    </subcellularLocation>
</comment>
<feature type="transmembrane region" description="Helical" evidence="7">
    <location>
        <begin position="366"/>
        <end position="383"/>
    </location>
</feature>
<keyword evidence="2" id="KW-1003">Cell membrane</keyword>
<comment type="caution">
    <text evidence="8">The sequence shown here is derived from an EMBL/GenBank/DDBJ whole genome shotgun (WGS) entry which is preliminary data.</text>
</comment>
<name>A0AAE4Y9L8_9RHOB</name>
<dbReference type="InterPro" id="IPR017778">
    <property type="entry name" value="ABC_transptr_urea_perm_UrtC"/>
</dbReference>
<keyword evidence="5 7" id="KW-0472">Membrane</keyword>
<evidence type="ECO:0000256" key="2">
    <source>
        <dbReference type="ARBA" id="ARBA00022475"/>
    </source>
</evidence>
<feature type="compositionally biased region" description="Low complexity" evidence="6">
    <location>
        <begin position="1"/>
        <end position="19"/>
    </location>
</feature>
<keyword evidence="4 7" id="KW-1133">Transmembrane helix</keyword>
<dbReference type="AlphaFoldDB" id="A0AAE4Y9L8"/>
<dbReference type="NCBIfam" id="TIGR03408">
    <property type="entry name" value="urea_trans_UrtC"/>
    <property type="match status" value="1"/>
</dbReference>
<feature type="transmembrane region" description="Helical" evidence="7">
    <location>
        <begin position="403"/>
        <end position="420"/>
    </location>
</feature>